<organism evidence="2 3">
    <name type="scientific">Photobacterium halotolerans</name>
    <dbReference type="NCBI Taxonomy" id="265726"/>
    <lineage>
        <taxon>Bacteria</taxon>
        <taxon>Pseudomonadati</taxon>
        <taxon>Pseudomonadota</taxon>
        <taxon>Gammaproteobacteria</taxon>
        <taxon>Vibrionales</taxon>
        <taxon>Vibrionaceae</taxon>
        <taxon>Photobacterium</taxon>
    </lineage>
</organism>
<evidence type="ECO:0000313" key="3">
    <source>
        <dbReference type="Proteomes" id="UP000033633"/>
    </source>
</evidence>
<proteinExistence type="predicted"/>
<dbReference type="RefSeq" id="WP_046221009.1">
    <property type="nucleotide sequence ID" value="NZ_JWYV01000010.1"/>
</dbReference>
<dbReference type="EMBL" id="JWYV01000010">
    <property type="protein sequence ID" value="KKC99503.1"/>
    <property type="molecule type" value="Genomic_DNA"/>
</dbReference>
<keyword evidence="3" id="KW-1185">Reference proteome</keyword>
<dbReference type="OrthoDB" id="3786912at2"/>
<reference evidence="2 3" key="1">
    <citation type="submission" date="2014-12" db="EMBL/GenBank/DDBJ databases">
        <title>Mercury Reductase activity and rhizosphere competence traits in the genome of root associated Photobacterium halotolerans MELD1.</title>
        <authorList>
            <person name="Mathew D.C."/>
            <person name="Huang C.-C."/>
        </authorList>
    </citation>
    <scope>NUCLEOTIDE SEQUENCE [LARGE SCALE GENOMIC DNA]</scope>
    <source>
        <strain evidence="2 3">MELD1</strain>
    </source>
</reference>
<dbReference type="InterPro" id="IPR041129">
    <property type="entry name" value="CdiI_2"/>
</dbReference>
<gene>
    <name evidence="2" type="ORF">KY46_12710</name>
</gene>
<name>A0A0F5VBJ7_9GAMM</name>
<dbReference type="PATRIC" id="fig|265726.11.peg.752"/>
<evidence type="ECO:0000313" key="2">
    <source>
        <dbReference type="EMBL" id="KKC99503.1"/>
    </source>
</evidence>
<feature type="domain" description="CdiI immunity protein" evidence="1">
    <location>
        <begin position="5"/>
        <end position="82"/>
    </location>
</feature>
<sequence length="98" mass="11402">MNDIIKYFFEAYFHQDWRYEYSSSRELLEDFVSLESETTVHDLAGAFKTLMECPDVLQDIITECDGNFNPESEEMSAVEWVSMALTILQRNTRSDISG</sequence>
<evidence type="ECO:0000259" key="1">
    <source>
        <dbReference type="Pfam" id="PF18593"/>
    </source>
</evidence>
<dbReference type="Proteomes" id="UP000033633">
    <property type="component" value="Unassembled WGS sequence"/>
</dbReference>
<dbReference type="Pfam" id="PF18593">
    <property type="entry name" value="CdiI_2"/>
    <property type="match status" value="1"/>
</dbReference>
<comment type="caution">
    <text evidence="2">The sequence shown here is derived from an EMBL/GenBank/DDBJ whole genome shotgun (WGS) entry which is preliminary data.</text>
</comment>
<accession>A0A0F5VBJ7</accession>
<protein>
    <recommendedName>
        <fullName evidence="1">CdiI immunity protein domain-containing protein</fullName>
    </recommendedName>
</protein>
<dbReference type="AlphaFoldDB" id="A0A0F5VBJ7"/>